<evidence type="ECO:0000313" key="2">
    <source>
        <dbReference type="EMBL" id="VVD88435.1"/>
    </source>
</evidence>
<evidence type="ECO:0000256" key="1">
    <source>
        <dbReference type="SAM" id="SignalP"/>
    </source>
</evidence>
<evidence type="ECO:0008006" key="4">
    <source>
        <dbReference type="Google" id="ProtNLM"/>
    </source>
</evidence>
<sequence length="283" mass="30523">MMPKTVCLTVCACLGAASAIYAPSDANAQEAILRANNQVWAGLGGHHLQYDERIDAARSDSESGTQFAGALGGVAQGTVFGLSNIYAAGSLRFARGNTQYNGYLQDNRGRVVVPSYQMDTRSTTADLTLKVGRAFPLAAGRAQLTPYASYTYHDWIRDSTRNPVGFYERYRHHVVSAGLMGQFEVTPGLVANADVRAGTMVGANMTLSGSSNTFNLGNKPVYSAGLGLDYAVARNVHVNASYEWTRFKYGRSDLTPVTPGITAYEPDSRTTQQVWMVGLGYAF</sequence>
<keyword evidence="1" id="KW-0732">Signal</keyword>
<accession>A0A5E4TKQ3</accession>
<gene>
    <name evidence="2" type="ORF">PTE30175_01419</name>
</gene>
<feature type="chain" id="PRO_5022883905" description="Outer membrane protein beta-barrel domain-containing protein" evidence="1">
    <location>
        <begin position="29"/>
        <end position="283"/>
    </location>
</feature>
<dbReference type="RefSeq" id="WP_150696375.1">
    <property type="nucleotide sequence ID" value="NZ_CABPRZ010000005.1"/>
</dbReference>
<reference evidence="2 3" key="1">
    <citation type="submission" date="2019-08" db="EMBL/GenBank/DDBJ databases">
        <authorList>
            <person name="Peeters C."/>
        </authorList>
    </citation>
    <scope>NUCLEOTIDE SEQUENCE [LARGE SCALE GENOMIC DNA]</scope>
    <source>
        <strain evidence="2 3">LMG 30175</strain>
    </source>
</reference>
<dbReference type="SUPFAM" id="SSF103515">
    <property type="entry name" value="Autotransporter"/>
    <property type="match status" value="1"/>
</dbReference>
<name>A0A5E4TKQ3_9BURK</name>
<dbReference type="Gene3D" id="2.40.160.20">
    <property type="match status" value="1"/>
</dbReference>
<keyword evidence="3" id="KW-1185">Reference proteome</keyword>
<protein>
    <recommendedName>
        <fullName evidence="4">Outer membrane protein beta-barrel domain-containing protein</fullName>
    </recommendedName>
</protein>
<dbReference type="EMBL" id="CABPRZ010000005">
    <property type="protein sequence ID" value="VVD88435.1"/>
    <property type="molecule type" value="Genomic_DNA"/>
</dbReference>
<feature type="signal peptide" evidence="1">
    <location>
        <begin position="1"/>
        <end position="28"/>
    </location>
</feature>
<dbReference type="OrthoDB" id="5298794at2"/>
<dbReference type="Proteomes" id="UP000414233">
    <property type="component" value="Unassembled WGS sequence"/>
</dbReference>
<evidence type="ECO:0000313" key="3">
    <source>
        <dbReference type="Proteomes" id="UP000414233"/>
    </source>
</evidence>
<proteinExistence type="predicted"/>
<dbReference type="InterPro" id="IPR036709">
    <property type="entry name" value="Autotransporte_beta_dom_sf"/>
</dbReference>
<dbReference type="AlphaFoldDB" id="A0A5E4TKQ3"/>
<organism evidence="2 3">
    <name type="scientific">Pandoraea terrae</name>
    <dbReference type="NCBI Taxonomy" id="1537710"/>
    <lineage>
        <taxon>Bacteria</taxon>
        <taxon>Pseudomonadati</taxon>
        <taxon>Pseudomonadota</taxon>
        <taxon>Betaproteobacteria</taxon>
        <taxon>Burkholderiales</taxon>
        <taxon>Burkholderiaceae</taxon>
        <taxon>Pandoraea</taxon>
    </lineage>
</organism>